<gene>
    <name evidence="2" type="ORF">BOTCAL_0478g00060</name>
</gene>
<organism evidence="2 3">
    <name type="scientific">Botryotinia calthae</name>
    <dbReference type="NCBI Taxonomy" id="38488"/>
    <lineage>
        <taxon>Eukaryota</taxon>
        <taxon>Fungi</taxon>
        <taxon>Dikarya</taxon>
        <taxon>Ascomycota</taxon>
        <taxon>Pezizomycotina</taxon>
        <taxon>Leotiomycetes</taxon>
        <taxon>Helotiales</taxon>
        <taxon>Sclerotiniaceae</taxon>
        <taxon>Botryotinia</taxon>
    </lineage>
</organism>
<name>A0A4Y8CPN0_9HELO</name>
<dbReference type="STRING" id="38488.A0A4Y8CPN0"/>
<dbReference type="CDD" id="cd18186">
    <property type="entry name" value="BTB_POZ_ZBTB_KLHL-like"/>
    <property type="match status" value="1"/>
</dbReference>
<dbReference type="EMBL" id="PHWZ01000477">
    <property type="protein sequence ID" value="TEY38753.1"/>
    <property type="molecule type" value="Genomic_DNA"/>
</dbReference>
<dbReference type="Proteomes" id="UP000297299">
    <property type="component" value="Unassembled WGS sequence"/>
</dbReference>
<dbReference type="Gene3D" id="3.30.710.10">
    <property type="entry name" value="Potassium Channel Kv1.1, Chain A"/>
    <property type="match status" value="1"/>
</dbReference>
<dbReference type="InterPro" id="IPR000210">
    <property type="entry name" value="BTB/POZ_dom"/>
</dbReference>
<dbReference type="OrthoDB" id="6359816at2759"/>
<dbReference type="InterPro" id="IPR011333">
    <property type="entry name" value="SKP1/BTB/POZ_sf"/>
</dbReference>
<dbReference type="SUPFAM" id="SSF54695">
    <property type="entry name" value="POZ domain"/>
    <property type="match status" value="1"/>
</dbReference>
<dbReference type="AlphaFoldDB" id="A0A4Y8CPN0"/>
<comment type="caution">
    <text evidence="2">The sequence shown here is derived from an EMBL/GenBank/DDBJ whole genome shotgun (WGS) entry which is preliminary data.</text>
</comment>
<keyword evidence="3" id="KW-1185">Reference proteome</keyword>
<proteinExistence type="predicted"/>
<feature type="domain" description="BTB" evidence="1">
    <location>
        <begin position="16"/>
        <end position="86"/>
    </location>
</feature>
<accession>A0A4Y8CPN0</accession>
<reference evidence="2 3" key="1">
    <citation type="submission" date="2017-11" db="EMBL/GenBank/DDBJ databases">
        <title>Comparative genomics of Botrytis spp.</title>
        <authorList>
            <person name="Valero-Jimenez C.A."/>
            <person name="Tapia P."/>
            <person name="Veloso J."/>
            <person name="Silva-Moreno E."/>
            <person name="Staats M."/>
            <person name="Valdes J.H."/>
            <person name="Van Kan J.A.L."/>
        </authorList>
    </citation>
    <scope>NUCLEOTIDE SEQUENCE [LARGE SCALE GENOMIC DNA]</scope>
    <source>
        <strain evidence="2 3">MUCL2830</strain>
    </source>
</reference>
<protein>
    <recommendedName>
        <fullName evidence="1">BTB domain-containing protein</fullName>
    </recommendedName>
</protein>
<evidence type="ECO:0000259" key="1">
    <source>
        <dbReference type="PROSITE" id="PS50097"/>
    </source>
</evidence>
<evidence type="ECO:0000313" key="2">
    <source>
        <dbReference type="EMBL" id="TEY38753.1"/>
    </source>
</evidence>
<dbReference type="PANTHER" id="PTHR47843">
    <property type="entry name" value="BTB DOMAIN-CONTAINING PROTEIN-RELATED"/>
    <property type="match status" value="1"/>
</dbReference>
<sequence length="256" mass="29517">MGLSDSFNLGKSLGYELVTIVVGKEKRKFAVHKQLICESVAYFRGAFSAGGFKESQECSMDMPEDEPGVFEYFVHWLYRGTVPEAKALEDFEQLLGVYLFAEKLCVNELANKAIDAIQAISRSDEFDQLPDCTVKHADNIWKNTSPTSPLRKWYIHELVYDSWDFDASVEKKKQKAFLLDMAELITLWELFKDHRDLCVSFFAQAQKHSADDLPECPFDEENWDDCYFHRHSEGEVCHLKTAEIRKIEDSEDEVEG</sequence>
<dbReference type="Pfam" id="PF00651">
    <property type="entry name" value="BTB"/>
    <property type="match status" value="1"/>
</dbReference>
<dbReference type="SMART" id="SM00225">
    <property type="entry name" value="BTB"/>
    <property type="match status" value="1"/>
</dbReference>
<dbReference type="PANTHER" id="PTHR47843:SF2">
    <property type="entry name" value="BTB DOMAIN-CONTAINING PROTEIN"/>
    <property type="match status" value="1"/>
</dbReference>
<dbReference type="PROSITE" id="PS50097">
    <property type="entry name" value="BTB"/>
    <property type="match status" value="1"/>
</dbReference>
<evidence type="ECO:0000313" key="3">
    <source>
        <dbReference type="Proteomes" id="UP000297299"/>
    </source>
</evidence>